<protein>
    <recommendedName>
        <fullName evidence="3">Tfp pilus assembly protein ATPase PilM-like protein</fullName>
    </recommendedName>
</protein>
<dbReference type="OrthoDB" id="40963at2"/>
<dbReference type="STRING" id="521045.Kole_1864"/>
<dbReference type="AlphaFoldDB" id="C5CGG4"/>
<dbReference type="HOGENOM" id="CLU_803657_0_0_0"/>
<organism evidence="1 2">
    <name type="scientific">Kosmotoga olearia (strain ATCC BAA-1733 / DSM 21960 / TBF 19.5.1)</name>
    <dbReference type="NCBI Taxonomy" id="521045"/>
    <lineage>
        <taxon>Bacteria</taxon>
        <taxon>Thermotogati</taxon>
        <taxon>Thermotogota</taxon>
        <taxon>Thermotogae</taxon>
        <taxon>Kosmotogales</taxon>
        <taxon>Kosmotogaceae</taxon>
        <taxon>Kosmotoga</taxon>
    </lineage>
</organism>
<name>C5CGG4_KOSOT</name>
<sequence length="340" mass="38532">MFEKFVTAINFWEDLAEISRVLVKKKYIIPVFSVLEYGENALKKAAERYFEYNVLDVDEVITTAIHPSNVVFQHVEVPKVKNEKSLMNVANFKIATQFSLPPAEVIPSPLNSLKAIKNSVIPIFAVTRDRFLKNFLEKIKEVGFPEPDIVDINPLPILKLPPREIFAGSRILFSVDLDYSILYIIKDSEIIGINYIGEGFNAIIDHLTKPDESKFDFLKNFLTCQEAVDTDLVDEASNYLSQTIGYQLRMYISNTFSSSPNTSISDEPYFDTVFVVAQSDLSTKIYVETFKRILGDEKNVLALPLRMDASPQFSYNVAGLLVRGGEILGKRKLAFKEESL</sequence>
<reference evidence="1 2" key="2">
    <citation type="journal article" date="2011" name="J. Bacteriol.">
        <title>Genome Sequence of Kosmotoga olearia Strain TBF 19.5.1, a Thermophilic Bacterium with a Wide Growth Temperature Range, Isolated from the Troll B Oil Platform in the North Sea.</title>
        <authorList>
            <person name="Swithers K.S."/>
            <person name="Dipippo J.L."/>
            <person name="Bruce D.C."/>
            <person name="Detter C."/>
            <person name="Tapia R."/>
            <person name="Han S."/>
            <person name="Goodwin L.A."/>
            <person name="Han J."/>
            <person name="Woyke T."/>
            <person name="Pitluck S."/>
            <person name="Pennacchio L."/>
            <person name="Nolan M."/>
            <person name="Mikhailova N."/>
            <person name="Land M.L."/>
            <person name="Nesbo C.L."/>
            <person name="Gogarten J.P."/>
            <person name="Noll K.M."/>
        </authorList>
    </citation>
    <scope>NUCLEOTIDE SEQUENCE [LARGE SCALE GENOMIC DNA]</scope>
    <source>
        <strain evidence="2">ATCC BAA-1733 / DSM 21960 / TBF 19.5.1</strain>
    </source>
</reference>
<evidence type="ECO:0008006" key="3">
    <source>
        <dbReference type="Google" id="ProtNLM"/>
    </source>
</evidence>
<dbReference type="Proteomes" id="UP000002382">
    <property type="component" value="Chromosome"/>
</dbReference>
<accession>C5CGG4</accession>
<reference evidence="1 2" key="1">
    <citation type="submission" date="2009-06" db="EMBL/GenBank/DDBJ databases">
        <title>Complete sequence of Thermotogales bacterium TBF 19.5.1.</title>
        <authorList>
            <consortium name="US DOE Joint Genome Institute"/>
            <person name="Lucas S."/>
            <person name="Copeland A."/>
            <person name="Lapidus A."/>
            <person name="Glavina del Rio T."/>
            <person name="Tice H."/>
            <person name="Bruce D."/>
            <person name="Goodwin L."/>
            <person name="Pitluck S."/>
            <person name="Chertkov O."/>
            <person name="Brettin T."/>
            <person name="Detter J.C."/>
            <person name="Han C."/>
            <person name="Schmutz J."/>
            <person name="Larimer F."/>
            <person name="Land M."/>
            <person name="Hauser L."/>
            <person name="Kyrpides N."/>
            <person name="Ovchinnikova G."/>
            <person name="Noll K."/>
        </authorList>
    </citation>
    <scope>NUCLEOTIDE SEQUENCE [LARGE SCALE GENOMIC DNA]</scope>
    <source>
        <strain evidence="2">ATCC BAA-1733 / DSM 21960 / TBF 19.5.1</strain>
    </source>
</reference>
<keyword evidence="2" id="KW-1185">Reference proteome</keyword>
<dbReference type="KEGG" id="kol:Kole_1864"/>
<dbReference type="RefSeq" id="WP_015869188.1">
    <property type="nucleotide sequence ID" value="NC_012785.1"/>
</dbReference>
<evidence type="ECO:0000313" key="1">
    <source>
        <dbReference type="EMBL" id="ACR80545.1"/>
    </source>
</evidence>
<dbReference type="EMBL" id="CP001634">
    <property type="protein sequence ID" value="ACR80545.1"/>
    <property type="molecule type" value="Genomic_DNA"/>
</dbReference>
<proteinExistence type="predicted"/>
<evidence type="ECO:0000313" key="2">
    <source>
        <dbReference type="Proteomes" id="UP000002382"/>
    </source>
</evidence>
<dbReference type="eggNOG" id="ENOG5033RJQ">
    <property type="taxonomic scope" value="Bacteria"/>
</dbReference>
<gene>
    <name evidence="1" type="ordered locus">Kole_1864</name>
</gene>